<proteinExistence type="predicted"/>
<evidence type="ECO:0000313" key="1">
    <source>
        <dbReference type="Proteomes" id="UP000887580"/>
    </source>
</evidence>
<protein>
    <submittedName>
        <fullName evidence="2">Uncharacterized protein</fullName>
    </submittedName>
</protein>
<dbReference type="Proteomes" id="UP000887580">
    <property type="component" value="Unplaced"/>
</dbReference>
<accession>A0AC35G9I6</accession>
<evidence type="ECO:0000313" key="2">
    <source>
        <dbReference type="WBParaSite" id="PS1159_v2.g2535.t1"/>
    </source>
</evidence>
<sequence>MIVFDLFFNIFICFLLQPIPIIPGGGVVIAGIAKFIGPHCGHIVFTLAAYSFTRCIVGLNYCFLYRFSCLCADEGQRLFKYKWFKGILFGSAEVISLSIAVLIYAMEVPPEHFYKVTVAEFPQQLSMFKEGNIVFGYDYRQTAHANMFIFTCVFLGKQK</sequence>
<organism evidence="1 2">
    <name type="scientific">Panagrolaimus sp. PS1159</name>
    <dbReference type="NCBI Taxonomy" id="55785"/>
    <lineage>
        <taxon>Eukaryota</taxon>
        <taxon>Metazoa</taxon>
        <taxon>Ecdysozoa</taxon>
        <taxon>Nematoda</taxon>
        <taxon>Chromadorea</taxon>
        <taxon>Rhabditida</taxon>
        <taxon>Tylenchina</taxon>
        <taxon>Panagrolaimomorpha</taxon>
        <taxon>Panagrolaimoidea</taxon>
        <taxon>Panagrolaimidae</taxon>
        <taxon>Panagrolaimus</taxon>
    </lineage>
</organism>
<reference evidence="2" key="1">
    <citation type="submission" date="2022-11" db="UniProtKB">
        <authorList>
            <consortium name="WormBaseParasite"/>
        </authorList>
    </citation>
    <scope>IDENTIFICATION</scope>
</reference>
<name>A0AC35G9I6_9BILA</name>
<dbReference type="WBParaSite" id="PS1159_v2.g2535.t1">
    <property type="protein sequence ID" value="PS1159_v2.g2535.t1"/>
    <property type="gene ID" value="PS1159_v2.g2535"/>
</dbReference>